<comment type="caution">
    <text evidence="2">The sequence shown here is derived from an EMBL/GenBank/DDBJ whole genome shotgun (WGS) entry which is preliminary data.</text>
</comment>
<sequence length="90" mass="9766">MKKAEVVFIPAPAMGHILALVEVAKLLVRRDDRLSATVFIMHPTLDLTTTKYSESLTASTLPGEKPPGPVQDQDILERKESDGRPGSALV</sequence>
<protein>
    <submittedName>
        <fullName evidence="2">Uncharacterized protein</fullName>
    </submittedName>
</protein>
<dbReference type="AlphaFoldDB" id="A0AAV1QR41"/>
<dbReference type="SUPFAM" id="SSF53756">
    <property type="entry name" value="UDP-Glycosyltransferase/glycogen phosphorylase"/>
    <property type="match status" value="1"/>
</dbReference>
<dbReference type="Proteomes" id="UP001314170">
    <property type="component" value="Unassembled WGS sequence"/>
</dbReference>
<proteinExistence type="predicted"/>
<evidence type="ECO:0000313" key="2">
    <source>
        <dbReference type="EMBL" id="CAK7324016.1"/>
    </source>
</evidence>
<feature type="region of interest" description="Disordered" evidence="1">
    <location>
        <begin position="55"/>
        <end position="90"/>
    </location>
</feature>
<name>A0AAV1QR41_9ROSI</name>
<dbReference type="Gene3D" id="3.40.50.2000">
    <property type="entry name" value="Glycogen Phosphorylase B"/>
    <property type="match status" value="1"/>
</dbReference>
<evidence type="ECO:0000256" key="1">
    <source>
        <dbReference type="SAM" id="MobiDB-lite"/>
    </source>
</evidence>
<gene>
    <name evidence="2" type="ORF">DCAF_LOCUS1650</name>
</gene>
<evidence type="ECO:0000313" key="3">
    <source>
        <dbReference type="Proteomes" id="UP001314170"/>
    </source>
</evidence>
<keyword evidence="3" id="KW-1185">Reference proteome</keyword>
<reference evidence="2 3" key="1">
    <citation type="submission" date="2024-01" db="EMBL/GenBank/DDBJ databases">
        <authorList>
            <person name="Waweru B."/>
        </authorList>
    </citation>
    <scope>NUCLEOTIDE SEQUENCE [LARGE SCALE GENOMIC DNA]</scope>
</reference>
<organism evidence="2 3">
    <name type="scientific">Dovyalis caffra</name>
    <dbReference type="NCBI Taxonomy" id="77055"/>
    <lineage>
        <taxon>Eukaryota</taxon>
        <taxon>Viridiplantae</taxon>
        <taxon>Streptophyta</taxon>
        <taxon>Embryophyta</taxon>
        <taxon>Tracheophyta</taxon>
        <taxon>Spermatophyta</taxon>
        <taxon>Magnoliopsida</taxon>
        <taxon>eudicotyledons</taxon>
        <taxon>Gunneridae</taxon>
        <taxon>Pentapetalae</taxon>
        <taxon>rosids</taxon>
        <taxon>fabids</taxon>
        <taxon>Malpighiales</taxon>
        <taxon>Salicaceae</taxon>
        <taxon>Flacourtieae</taxon>
        <taxon>Dovyalis</taxon>
    </lineage>
</organism>
<dbReference type="EMBL" id="CAWUPB010000224">
    <property type="protein sequence ID" value="CAK7324016.1"/>
    <property type="molecule type" value="Genomic_DNA"/>
</dbReference>
<accession>A0AAV1QR41</accession>